<dbReference type="PANTHER" id="PTHR32322:SF2">
    <property type="entry name" value="EAMA DOMAIN-CONTAINING PROTEIN"/>
    <property type="match status" value="1"/>
</dbReference>
<keyword evidence="3 6" id="KW-0812">Transmembrane</keyword>
<dbReference type="PANTHER" id="PTHR32322">
    <property type="entry name" value="INNER MEMBRANE TRANSPORTER"/>
    <property type="match status" value="1"/>
</dbReference>
<evidence type="ECO:0000256" key="3">
    <source>
        <dbReference type="ARBA" id="ARBA00022692"/>
    </source>
</evidence>
<dbReference type="SUPFAM" id="SSF103481">
    <property type="entry name" value="Multidrug resistance efflux transporter EmrE"/>
    <property type="match status" value="2"/>
</dbReference>
<evidence type="ECO:0000256" key="4">
    <source>
        <dbReference type="ARBA" id="ARBA00022989"/>
    </source>
</evidence>
<feature type="transmembrane region" description="Helical" evidence="6">
    <location>
        <begin position="235"/>
        <end position="259"/>
    </location>
</feature>
<keyword evidence="9" id="KW-1185">Reference proteome</keyword>
<evidence type="ECO:0000256" key="5">
    <source>
        <dbReference type="ARBA" id="ARBA00023136"/>
    </source>
</evidence>
<dbReference type="EMBL" id="SOBR01000002">
    <property type="protein sequence ID" value="TDU24041.1"/>
    <property type="molecule type" value="Genomic_DNA"/>
</dbReference>
<dbReference type="AlphaFoldDB" id="A0A4R7NTU0"/>
<feature type="transmembrane region" description="Helical" evidence="6">
    <location>
        <begin position="265"/>
        <end position="285"/>
    </location>
</feature>
<feature type="transmembrane region" description="Helical" evidence="6">
    <location>
        <begin position="7"/>
        <end position="25"/>
    </location>
</feature>
<accession>A0A4R7NTU0</accession>
<dbReference type="OrthoDB" id="5430053at2"/>
<reference evidence="8 9" key="1">
    <citation type="submission" date="2019-03" db="EMBL/GenBank/DDBJ databases">
        <title>Genomic Encyclopedia of Type Strains, Phase IV (KMG-IV): sequencing the most valuable type-strain genomes for metagenomic binning, comparative biology and taxonomic classification.</title>
        <authorList>
            <person name="Goeker M."/>
        </authorList>
    </citation>
    <scope>NUCLEOTIDE SEQUENCE [LARGE SCALE GENOMIC DNA]</scope>
    <source>
        <strain evidence="8 9">DSM 6770</strain>
    </source>
</reference>
<dbReference type="InterPro" id="IPR000620">
    <property type="entry name" value="EamA_dom"/>
</dbReference>
<feature type="transmembrane region" description="Helical" evidence="6">
    <location>
        <begin position="143"/>
        <end position="164"/>
    </location>
</feature>
<feature type="transmembrane region" description="Helical" evidence="6">
    <location>
        <begin position="210"/>
        <end position="228"/>
    </location>
</feature>
<keyword evidence="4 6" id="KW-1133">Transmembrane helix</keyword>
<name>A0A4R7NTU0_9GAMM</name>
<feature type="transmembrane region" description="Helical" evidence="6">
    <location>
        <begin position="93"/>
        <end position="113"/>
    </location>
</feature>
<dbReference type="RefSeq" id="WP_133695701.1">
    <property type="nucleotide sequence ID" value="NZ_SOBR01000002.1"/>
</dbReference>
<dbReference type="Gene3D" id="1.10.3730.20">
    <property type="match status" value="1"/>
</dbReference>
<dbReference type="Proteomes" id="UP000295380">
    <property type="component" value="Unassembled WGS sequence"/>
</dbReference>
<dbReference type="InterPro" id="IPR037185">
    <property type="entry name" value="EmrE-like"/>
</dbReference>
<evidence type="ECO:0000256" key="6">
    <source>
        <dbReference type="SAM" id="Phobius"/>
    </source>
</evidence>
<dbReference type="Pfam" id="PF00892">
    <property type="entry name" value="EamA"/>
    <property type="match status" value="2"/>
</dbReference>
<gene>
    <name evidence="8" type="ORF">C8E00_102544</name>
</gene>
<dbReference type="InterPro" id="IPR050638">
    <property type="entry name" value="AA-Vitamin_Transporters"/>
</dbReference>
<proteinExistence type="inferred from homology"/>
<protein>
    <submittedName>
        <fullName evidence="8">Putative blue pigment (Indigoidine) exporter</fullName>
    </submittedName>
</protein>
<organism evidence="8 9">
    <name type="scientific">Chromohalobacter marismortui</name>
    <dbReference type="NCBI Taxonomy" id="42055"/>
    <lineage>
        <taxon>Bacteria</taxon>
        <taxon>Pseudomonadati</taxon>
        <taxon>Pseudomonadota</taxon>
        <taxon>Gammaproteobacteria</taxon>
        <taxon>Oceanospirillales</taxon>
        <taxon>Halomonadaceae</taxon>
        <taxon>Chromohalobacter</taxon>
    </lineage>
</organism>
<feature type="transmembrane region" description="Helical" evidence="6">
    <location>
        <begin position="120"/>
        <end position="137"/>
    </location>
</feature>
<feature type="transmembrane region" description="Helical" evidence="6">
    <location>
        <begin position="176"/>
        <end position="198"/>
    </location>
</feature>
<comment type="subcellular location">
    <subcellularLocation>
        <location evidence="1">Membrane</location>
        <topology evidence="1">Multi-pass membrane protein</topology>
    </subcellularLocation>
</comment>
<comment type="similarity">
    <text evidence="2">Belongs to the EamA transporter family.</text>
</comment>
<comment type="caution">
    <text evidence="8">The sequence shown here is derived from an EMBL/GenBank/DDBJ whole genome shotgun (WGS) entry which is preliminary data.</text>
</comment>
<feature type="transmembrane region" description="Helical" evidence="6">
    <location>
        <begin position="67"/>
        <end position="87"/>
    </location>
</feature>
<evidence type="ECO:0000256" key="1">
    <source>
        <dbReference type="ARBA" id="ARBA00004141"/>
    </source>
</evidence>
<evidence type="ECO:0000313" key="9">
    <source>
        <dbReference type="Proteomes" id="UP000295380"/>
    </source>
</evidence>
<feature type="domain" description="EamA" evidence="7">
    <location>
        <begin position="147"/>
        <end position="280"/>
    </location>
</feature>
<evidence type="ECO:0000313" key="8">
    <source>
        <dbReference type="EMBL" id="TDU24041.1"/>
    </source>
</evidence>
<evidence type="ECO:0000259" key="7">
    <source>
        <dbReference type="Pfam" id="PF00892"/>
    </source>
</evidence>
<dbReference type="GO" id="GO:0016020">
    <property type="term" value="C:membrane"/>
    <property type="evidence" value="ECO:0007669"/>
    <property type="project" value="UniProtKB-SubCell"/>
</dbReference>
<keyword evidence="5 6" id="KW-0472">Membrane</keyword>
<sequence length="299" mass="31796">MDRHNIVLNIFLTSLVPIVWGSTYLVTTEFLPPDAPLLAAVLRALPAGLILIAFGRQLPTGGWWVRAALLGVLNIGAFFYFLFVAAYHLPGGVAALIMSIQPIIVLLYGVVLFGNAITATQVLACVLAAVGVALVVLRPEAELNVVGVTAGLGGALSMATGIVLTKRWGRPAGTSLLTFTGWQLAFGGAALLPIALVYEGLPPVLTVRNWLGLGYLGLFGALAAYALWFRGIERLPALSVSFISLLSPLSATLLGYWFLNEQLNWLQLLGGVGVLGAVFLAQPNINLFARFQRPRHGEA</sequence>
<evidence type="ECO:0000256" key="2">
    <source>
        <dbReference type="ARBA" id="ARBA00007362"/>
    </source>
</evidence>
<feature type="domain" description="EamA" evidence="7">
    <location>
        <begin position="10"/>
        <end position="136"/>
    </location>
</feature>